<accession>A0A428TEE6</accession>
<feature type="repeat" description="ANK" evidence="6">
    <location>
        <begin position="1409"/>
        <end position="1441"/>
    </location>
</feature>
<evidence type="ECO:0000256" key="3">
    <source>
        <dbReference type="ARBA" id="ARBA00022771"/>
    </source>
</evidence>
<dbReference type="Pfam" id="PF12796">
    <property type="entry name" value="Ank_2"/>
    <property type="match status" value="5"/>
</dbReference>
<evidence type="ECO:0000256" key="2">
    <source>
        <dbReference type="ARBA" id="ARBA00022737"/>
    </source>
</evidence>
<feature type="compositionally biased region" description="Acidic residues" evidence="7">
    <location>
        <begin position="1"/>
        <end position="25"/>
    </location>
</feature>
<dbReference type="PROSITE" id="PS50297">
    <property type="entry name" value="ANK_REP_REGION"/>
    <property type="match status" value="4"/>
</dbReference>
<sequence>MSNMEGSDDMPTDFSDEDAPAEEPDYALVAEARQPTPEAGASGGGDKQFGCLVIRSLYKAAEDPRNDELPYIDIVHVTVNCVDDDMDWNVHDFQASDTTDKREFIYRVNMAKLLVGDLTDESVRQQADQLLRGLAKQSPPRAMGLWNPRRSIIFVAYDFGGLVVKMAAYLAAHFQQDYPGIFWDIAQIVFSGCPHRSLDLRDMESKVVHHCEGDTRMTLLNSASIGYLARSALRTTDMFLSSKITLRVQIISLWAAEKGERDMVHQSMDCFTATLGIPSEVVIQEKRDNESLPVFPGLVDRVKHSLKSHVPDPNWIPVKQTLLALSAPERPSQLNPLHPVLSPLCLDSEAHRDWTKHIGSQILYVHGVVDQETHDMADMVFQALRAEFQATGDCSRFRALSFTFDSADPLRDSLHDMVISFLIQSMANSENSDPAREYHFLNDLFLMRCGWSAASCLSMFQVLRGYVFNPTTVLLLHDFDECDPATRAQFLDYYAEMAERSESQVKIVVTSRTPNALLSELQSWPKLDVDDITIQTTEKDGEEEKEEECFSREAIIDRLTSSCPLKQESDRIRNHILEGLASMDATDLRNMLKLLEFHTGWPRDPSKDSLSRFISLLELVIPSKKPGKVLDRILRSTAAENEAFSWTLSWVLCGYRPLTRRELSTAILSHQSNWQAGRGDSGGGLAPVSLSRWSMEATSRHLESWLRVLVDFSHDEITIRREISSLLTVDTDTDKYLWNEVRRTAHQTIAEFCVAYLALPGTLEFLSSVLEPYESRVREQLQSCTAASVVPPITPDGQEIAFYAVQALPYHLRRCPASYSHSAAAFQFLLAASNSESSAVWAKAHWAMSNPLSRTQYAPDSALPVLFGLDMASYEDLKDEHEVKRIQCIVAAAGNGKLDVVSAYFNKIATPNITDSATILTASVQSGDEVTALRAARAMQGRPEWDQSKHLCPPFVLWAACWLNMPDLVEMLLSNGMSPNVETDAAPPEPSPATSGRLGSYTSPLYMVSILGHAAIARILLARGARTDLLRAGRYGSFHAACHCGHSEMIREYIARDRSLLSVLQPNTGLYVAASWGNIKVVETLLDLGAEVNGGQGGDDDEEPTWSPLAVACRCQYPATVELLLRRGADVNCIGPYNCDTPLWFAACRNPSVEVVRVLLRHSADPSHKLLDPPLITEIAVARGNSDVPLEICDLLIDNELPVDVNATNKSGETALMIAAEEGKLALVSWLRKHGADVDKVDNYNRCALQFAVSRGHIQVVEELLKSKPQLEVFTTWNSEPLLREAFAHPDILKLLLAAGADPNVEDGYGMSLINRAVSARRLDVVEILIENKADIDHKDSFGWAPISDAIAYMPEAPIVRLLADSGAKLDFTLGGGNLVQLAIGEPLEILQILLEFHKAIDINHRDNIGRTALHLAARASSPSELRLLIKAGADVNAQDSDGKTPLHVLAQCDNKGPFLSLLLEQPDIEVNSVAPSWGCPLHVACRSIKVDNVRVLIEAGADVEPDVALPSIVTSTPLMAALLPKSDVIRGRDSPTVGKIVRMLVFKGASVQRTVRGSCFNTALSAACYAANVNTLNFLLDEGASTQLIDPIFGRLPLHFAAANGIENFQAVFLAHRGDMMVADREGKNCLHWAAQCGSTKTVDFILSKLQQQDDTGRVLASYINRPDSDGWTPLCWAARPYADNWMEGMRSEEGDFAGVVRLLLRYKADRAVRCRLGLAGANSFSEFTPLDLAQRCDADVEIIKLLKDGLEEEGIADSAGQQQQRQHAELEESPLISVRRWAAHSTICNFCLNPIFGLVYRCQTCVNFDVCTKCLPHREIFHTGDTQGDGKEHVLLERPEREEYLDPPLPLRGGGAEPPDGPASAERPAEDSADPSGNDAGGDIGSLLDDSDEMDELAELDDIEG</sequence>
<evidence type="ECO:0000256" key="7">
    <source>
        <dbReference type="SAM" id="MobiDB-lite"/>
    </source>
</evidence>
<organism evidence="9 10">
    <name type="scientific">Fusarium oligoseptatum</name>
    <dbReference type="NCBI Taxonomy" id="2604345"/>
    <lineage>
        <taxon>Eukaryota</taxon>
        <taxon>Fungi</taxon>
        <taxon>Dikarya</taxon>
        <taxon>Ascomycota</taxon>
        <taxon>Pezizomycotina</taxon>
        <taxon>Sordariomycetes</taxon>
        <taxon>Hypocreomycetidae</taxon>
        <taxon>Hypocreales</taxon>
        <taxon>Nectriaceae</taxon>
        <taxon>Fusarium</taxon>
        <taxon>Fusarium solani species complex</taxon>
    </lineage>
</organism>
<dbReference type="SMART" id="SM00291">
    <property type="entry name" value="ZnF_ZZ"/>
    <property type="match status" value="1"/>
</dbReference>
<feature type="repeat" description="ANK" evidence="6">
    <location>
        <begin position="1309"/>
        <end position="1341"/>
    </location>
</feature>
<feature type="region of interest" description="Disordered" evidence="7">
    <location>
        <begin position="1"/>
        <end position="45"/>
    </location>
</feature>
<feature type="domain" description="ZZ-type" evidence="8">
    <location>
        <begin position="1790"/>
        <end position="1816"/>
    </location>
</feature>
<evidence type="ECO:0000259" key="8">
    <source>
        <dbReference type="PROSITE" id="PS01357"/>
    </source>
</evidence>
<dbReference type="STRING" id="1325735.A0A428TEE6"/>
<dbReference type="SUPFAM" id="SSF48403">
    <property type="entry name" value="Ankyrin repeat"/>
    <property type="match status" value="3"/>
</dbReference>
<dbReference type="SMART" id="SM00248">
    <property type="entry name" value="ANK"/>
    <property type="match status" value="18"/>
</dbReference>
<evidence type="ECO:0000313" key="10">
    <source>
        <dbReference type="Proteomes" id="UP000287144"/>
    </source>
</evidence>
<evidence type="ECO:0000313" key="9">
    <source>
        <dbReference type="EMBL" id="RSM00403.1"/>
    </source>
</evidence>
<dbReference type="PROSITE" id="PS01357">
    <property type="entry name" value="ZF_ZZ_1"/>
    <property type="match status" value="1"/>
</dbReference>
<dbReference type="InterPro" id="IPR002110">
    <property type="entry name" value="Ankyrin_rpt"/>
</dbReference>
<dbReference type="Gene3D" id="1.25.40.20">
    <property type="entry name" value="Ankyrin repeat-containing domain"/>
    <property type="match status" value="4"/>
</dbReference>
<dbReference type="PANTHER" id="PTHR24123:SF33">
    <property type="entry name" value="PROTEIN HOS4"/>
    <property type="match status" value="1"/>
</dbReference>
<keyword evidence="1" id="KW-0479">Metal-binding</keyword>
<keyword evidence="3" id="KW-0863">Zinc-finger</keyword>
<feature type="repeat" description="ANK" evidence="6">
    <location>
        <begin position="1211"/>
        <end position="1243"/>
    </location>
</feature>
<feature type="region of interest" description="Disordered" evidence="7">
    <location>
        <begin position="1844"/>
        <end position="1907"/>
    </location>
</feature>
<comment type="caution">
    <text evidence="9">The sequence shown here is derived from an EMBL/GenBank/DDBJ whole genome shotgun (WGS) entry which is preliminary data.</text>
</comment>
<dbReference type="InterPro" id="IPR036770">
    <property type="entry name" value="Ankyrin_rpt-contain_sf"/>
</dbReference>
<keyword evidence="10" id="KW-1185">Reference proteome</keyword>
<dbReference type="InterPro" id="IPR000433">
    <property type="entry name" value="Znf_ZZ"/>
</dbReference>
<keyword evidence="5 6" id="KW-0040">ANK repeat</keyword>
<proteinExistence type="predicted"/>
<evidence type="ECO:0000256" key="5">
    <source>
        <dbReference type="ARBA" id="ARBA00023043"/>
    </source>
</evidence>
<gene>
    <name evidence="9" type="ORF">CEP52_009155</name>
</gene>
<keyword evidence="2" id="KW-0677">Repeat</keyword>
<name>A0A428TEE6_9HYPO</name>
<feature type="repeat" description="ANK" evidence="6">
    <location>
        <begin position="1481"/>
        <end position="1505"/>
    </location>
</feature>
<dbReference type="SUPFAM" id="SSF57850">
    <property type="entry name" value="RING/U-box"/>
    <property type="match status" value="1"/>
</dbReference>
<protein>
    <recommendedName>
        <fullName evidence="8">ZZ-type domain-containing protein</fullName>
    </recommendedName>
</protein>
<evidence type="ECO:0000256" key="4">
    <source>
        <dbReference type="ARBA" id="ARBA00022833"/>
    </source>
</evidence>
<dbReference type="PANTHER" id="PTHR24123">
    <property type="entry name" value="ANKYRIN REPEAT-CONTAINING"/>
    <property type="match status" value="1"/>
</dbReference>
<keyword evidence="4" id="KW-0862">Zinc</keyword>
<dbReference type="GO" id="GO:0008270">
    <property type="term" value="F:zinc ion binding"/>
    <property type="evidence" value="ECO:0007669"/>
    <property type="project" value="UniProtKB-KW"/>
</dbReference>
<reference evidence="9 10" key="1">
    <citation type="submission" date="2017-06" db="EMBL/GenBank/DDBJ databases">
        <title>Comparative genomic analysis of Ambrosia Fusariam Clade fungi.</title>
        <authorList>
            <person name="Stajich J.E."/>
            <person name="Carrillo J."/>
            <person name="Kijimoto T."/>
            <person name="Eskalen A."/>
            <person name="O'Donnell K."/>
            <person name="Kasson M."/>
        </authorList>
    </citation>
    <scope>NUCLEOTIDE SEQUENCE [LARGE SCALE GENOMIC DNA]</scope>
    <source>
        <strain evidence="9 10">NRRL62579</strain>
    </source>
</reference>
<evidence type="ECO:0000256" key="1">
    <source>
        <dbReference type="ARBA" id="ARBA00022723"/>
    </source>
</evidence>
<dbReference type="InterPro" id="IPR056884">
    <property type="entry name" value="NPHP3-like_N"/>
</dbReference>
<dbReference type="Gene3D" id="3.30.60.90">
    <property type="match status" value="1"/>
</dbReference>
<dbReference type="Pfam" id="PF24883">
    <property type="entry name" value="NPHP3_N"/>
    <property type="match status" value="1"/>
</dbReference>
<dbReference type="InterPro" id="IPR051165">
    <property type="entry name" value="Multifunctional_ANK_Repeat"/>
</dbReference>
<feature type="compositionally biased region" description="Acidic residues" evidence="7">
    <location>
        <begin position="1891"/>
        <end position="1907"/>
    </location>
</feature>
<dbReference type="EMBL" id="NKCK01000094">
    <property type="protein sequence ID" value="RSM00403.1"/>
    <property type="molecule type" value="Genomic_DNA"/>
</dbReference>
<dbReference type="Proteomes" id="UP000287144">
    <property type="component" value="Unassembled WGS sequence"/>
</dbReference>
<dbReference type="CDD" id="cd02249">
    <property type="entry name" value="ZZ"/>
    <property type="match status" value="1"/>
</dbReference>
<dbReference type="PROSITE" id="PS50088">
    <property type="entry name" value="ANK_REPEAT"/>
    <property type="match status" value="5"/>
</dbReference>
<dbReference type="InterPro" id="IPR043145">
    <property type="entry name" value="Znf_ZZ_sf"/>
</dbReference>
<dbReference type="Pfam" id="PF00569">
    <property type="entry name" value="ZZ"/>
    <property type="match status" value="1"/>
</dbReference>
<feature type="repeat" description="ANK" evidence="6">
    <location>
        <begin position="1065"/>
        <end position="1093"/>
    </location>
</feature>
<evidence type="ECO:0000256" key="6">
    <source>
        <dbReference type="PROSITE-ProRule" id="PRU00023"/>
    </source>
</evidence>